<dbReference type="InterPro" id="IPR050811">
    <property type="entry name" value="Phosphate_ABC_transporter"/>
</dbReference>
<dbReference type="InterPro" id="IPR024370">
    <property type="entry name" value="PBP_domain"/>
</dbReference>
<sequence>MRLNHIALALVVSGAAVATTANAARETIQIAGSSTVLPFASIVAEEFGNTFPQFKAPVVGSGGSSAGLKQFCSGVGDNTIDIANSSRKIKDTEVAACKKAGVNTVLEIKFGYDGIVFASNSSKAAYKLRPQHVFAALAAELPSGGKLVPNPYTRWNQIDSSLPNEPITLVIPASNHGTREVFQEKMIESGCESYDFFKKLDKDAQKKACSTFRKDGRVVEIAGDYTETLARLKTSPSAVGVFGLGFYDQNRDKLRVATVNNVAPSEQTILNGTYPVSRPLYFYVKGEHLKSIKGLSEFTEYFLNKKVSGKGSKLDKAGLISMSDAERAKVLAAFKAGQGVK</sequence>
<protein>
    <submittedName>
        <fullName evidence="4">Phosphate ABC transporter substrate-binding protein (PhoT family)</fullName>
    </submittedName>
</protein>
<dbReference type="EMBL" id="SLVJ01000007">
    <property type="protein sequence ID" value="TCM67737.1"/>
    <property type="molecule type" value="Genomic_DNA"/>
</dbReference>
<evidence type="ECO:0000313" key="5">
    <source>
        <dbReference type="Proteomes" id="UP000294963"/>
    </source>
</evidence>
<evidence type="ECO:0000313" key="4">
    <source>
        <dbReference type="EMBL" id="TCM67737.1"/>
    </source>
</evidence>
<gene>
    <name evidence="4" type="ORF">EC844_10731</name>
</gene>
<dbReference type="PANTHER" id="PTHR30570">
    <property type="entry name" value="PERIPLASMIC PHOSPHATE BINDING COMPONENT OF PHOSPHATE ABC TRANSPORTER"/>
    <property type="match status" value="1"/>
</dbReference>
<comment type="caution">
    <text evidence="4">The sequence shown here is derived from an EMBL/GenBank/DDBJ whole genome shotgun (WGS) entry which is preliminary data.</text>
</comment>
<dbReference type="OrthoDB" id="9765713at2"/>
<evidence type="ECO:0000256" key="2">
    <source>
        <dbReference type="SAM" id="SignalP"/>
    </source>
</evidence>
<dbReference type="AlphaFoldDB" id="A0A4R1XTH3"/>
<dbReference type="SUPFAM" id="SSF53850">
    <property type="entry name" value="Periplasmic binding protein-like II"/>
    <property type="match status" value="1"/>
</dbReference>
<keyword evidence="1 2" id="KW-0732">Signal</keyword>
<organism evidence="4 5">
    <name type="scientific">Acinetobacter calcoaceticus</name>
    <dbReference type="NCBI Taxonomy" id="471"/>
    <lineage>
        <taxon>Bacteria</taxon>
        <taxon>Pseudomonadati</taxon>
        <taxon>Pseudomonadota</taxon>
        <taxon>Gammaproteobacteria</taxon>
        <taxon>Moraxellales</taxon>
        <taxon>Moraxellaceae</taxon>
        <taxon>Acinetobacter</taxon>
        <taxon>Acinetobacter calcoaceticus/baumannii complex</taxon>
    </lineage>
</organism>
<evidence type="ECO:0000256" key="1">
    <source>
        <dbReference type="ARBA" id="ARBA00022729"/>
    </source>
</evidence>
<feature type="domain" description="PBP" evidence="3">
    <location>
        <begin position="18"/>
        <end position="304"/>
    </location>
</feature>
<proteinExistence type="predicted"/>
<name>A0A4R1XTH3_ACICA</name>
<feature type="chain" id="PRO_5020977477" evidence="2">
    <location>
        <begin position="24"/>
        <end position="341"/>
    </location>
</feature>
<keyword evidence="5" id="KW-1185">Reference proteome</keyword>
<evidence type="ECO:0000259" key="3">
    <source>
        <dbReference type="Pfam" id="PF12849"/>
    </source>
</evidence>
<feature type="signal peptide" evidence="2">
    <location>
        <begin position="1"/>
        <end position="23"/>
    </location>
</feature>
<dbReference type="PANTHER" id="PTHR30570:SF1">
    <property type="entry name" value="PHOSPHATE-BINDING PROTEIN PSTS"/>
    <property type="match status" value="1"/>
</dbReference>
<dbReference type="Gene3D" id="3.40.190.10">
    <property type="entry name" value="Periplasmic binding protein-like II"/>
    <property type="match status" value="2"/>
</dbReference>
<reference evidence="4 5" key="1">
    <citation type="submission" date="2019-03" db="EMBL/GenBank/DDBJ databases">
        <title>Genomic analyses of the natural microbiome of Caenorhabditis elegans.</title>
        <authorList>
            <person name="Samuel B."/>
        </authorList>
    </citation>
    <scope>NUCLEOTIDE SEQUENCE [LARGE SCALE GENOMIC DNA]</scope>
    <source>
        <strain evidence="4 5">JUb89</strain>
    </source>
</reference>
<accession>A0A4R1XTH3</accession>
<dbReference type="Proteomes" id="UP000294963">
    <property type="component" value="Unassembled WGS sequence"/>
</dbReference>
<dbReference type="Pfam" id="PF12849">
    <property type="entry name" value="PBP_like_2"/>
    <property type="match status" value="1"/>
</dbReference>